<sequence length="47" mass="5484">MANRLLGQLFFCSKWTLLPCHCILYNEKGSFGLPRGFLLQIIQRDKI</sequence>
<dbReference type="STRING" id="717606.PaecuDRAFT_4493"/>
<dbReference type="EMBL" id="AEDD01000014">
    <property type="protein sequence ID" value="EFM08699.1"/>
    <property type="molecule type" value="Genomic_DNA"/>
</dbReference>
<name>E0IFN3_9BACL</name>
<evidence type="ECO:0000313" key="1">
    <source>
        <dbReference type="EMBL" id="EFM08699.1"/>
    </source>
</evidence>
<organism evidence="1 2">
    <name type="scientific">Paenibacillus curdlanolyticus YK9</name>
    <dbReference type="NCBI Taxonomy" id="717606"/>
    <lineage>
        <taxon>Bacteria</taxon>
        <taxon>Bacillati</taxon>
        <taxon>Bacillota</taxon>
        <taxon>Bacilli</taxon>
        <taxon>Bacillales</taxon>
        <taxon>Paenibacillaceae</taxon>
        <taxon>Paenibacillus</taxon>
    </lineage>
</organism>
<accession>E0IFN3</accession>
<reference evidence="1 2" key="1">
    <citation type="submission" date="2010-07" db="EMBL/GenBank/DDBJ databases">
        <title>The draft genome of Paenibacillus curdlanolyticus YK9.</title>
        <authorList>
            <consortium name="US DOE Joint Genome Institute (JGI-PGF)"/>
            <person name="Lucas S."/>
            <person name="Copeland A."/>
            <person name="Lapidus A."/>
            <person name="Cheng J.-F."/>
            <person name="Bruce D."/>
            <person name="Goodwin L."/>
            <person name="Pitluck S."/>
            <person name="Land M.L."/>
            <person name="Hauser L."/>
            <person name="Chang Y.-J."/>
            <person name="Jeffries C."/>
            <person name="Anderson I.J."/>
            <person name="Johnson E."/>
            <person name="Loganathan U."/>
            <person name="Mulhopadhyay B."/>
            <person name="Kyrpides N."/>
            <person name="Woyke T.J."/>
        </authorList>
    </citation>
    <scope>NUCLEOTIDE SEQUENCE [LARGE SCALE GENOMIC DNA]</scope>
    <source>
        <strain evidence="1 2">YK9</strain>
    </source>
</reference>
<keyword evidence="2" id="KW-1185">Reference proteome</keyword>
<gene>
    <name evidence="1" type="ORF">PaecuDRAFT_4493</name>
</gene>
<dbReference type="AlphaFoldDB" id="E0IFN3"/>
<evidence type="ECO:0000313" key="2">
    <source>
        <dbReference type="Proteomes" id="UP000005387"/>
    </source>
</evidence>
<protein>
    <submittedName>
        <fullName evidence="1">Uncharacterized protein</fullName>
    </submittedName>
</protein>
<dbReference type="Proteomes" id="UP000005387">
    <property type="component" value="Unassembled WGS sequence"/>
</dbReference>
<proteinExistence type="predicted"/>